<dbReference type="InterPro" id="IPR036890">
    <property type="entry name" value="HATPase_C_sf"/>
</dbReference>
<keyword evidence="3" id="KW-1185">Reference proteome</keyword>
<dbReference type="Pfam" id="PF10090">
    <property type="entry name" value="HPTransfase"/>
    <property type="match status" value="1"/>
</dbReference>
<evidence type="ECO:0000259" key="1">
    <source>
        <dbReference type="Pfam" id="PF10090"/>
    </source>
</evidence>
<dbReference type="Gene3D" id="3.30.565.10">
    <property type="entry name" value="Histidine kinase-like ATPase, C-terminal domain"/>
    <property type="match status" value="1"/>
</dbReference>
<gene>
    <name evidence="2" type="ORF">PsB1_1991</name>
</gene>
<dbReference type="EMBL" id="BPFZ01000014">
    <property type="protein sequence ID" value="GIU67837.1"/>
    <property type="molecule type" value="Genomic_DNA"/>
</dbReference>
<proteinExistence type="predicted"/>
<reference evidence="2" key="2">
    <citation type="journal article" date="2023" name="ISME Commun">
        <title>Characterization of a bloom-associated alphaproteobacterial lineage, 'Candidatus Phycosocius': insights into freshwater algal-bacterial interactions.</title>
        <authorList>
            <person name="Tanabe Y."/>
            <person name="Yamaguchi H."/>
            <person name="Yoshida M."/>
            <person name="Kai A."/>
            <person name="Okazaki Y."/>
        </authorList>
    </citation>
    <scope>NUCLEOTIDE SEQUENCE</scope>
    <source>
        <strain evidence="2">BOTRYCO-1</strain>
    </source>
</reference>
<sequence>MLIDASTLVALISSRICHDLVSPVSALTTALDILADDHGADMREQAMELIRSSAGQAAVKLEFMRATFGAGTIGLGSTDLGDLKDLALRFVQGQKPDLIWNLTIQTVPRAAARILMNLILVGLDCLPRGGMIEVNGTQEEDKLTLSVTACGIRATLKPSVRAGLAGDLPEGGFDGRSVQPYLAYLTATAARAQLAARESEERIELIMRLSA</sequence>
<organism evidence="2 3">
    <name type="scientific">Candidatus Phycosocius spiralis</name>
    <dbReference type="NCBI Taxonomy" id="2815099"/>
    <lineage>
        <taxon>Bacteria</taxon>
        <taxon>Pseudomonadati</taxon>
        <taxon>Pseudomonadota</taxon>
        <taxon>Alphaproteobacteria</taxon>
        <taxon>Caulobacterales</taxon>
        <taxon>Caulobacterales incertae sedis</taxon>
        <taxon>Candidatus Phycosocius</taxon>
    </lineage>
</organism>
<dbReference type="RefSeq" id="WP_284361014.1">
    <property type="nucleotide sequence ID" value="NZ_BPFZ01000014.1"/>
</dbReference>
<comment type="caution">
    <text evidence="2">The sequence shown here is derived from an EMBL/GenBank/DDBJ whole genome shotgun (WGS) entry which is preliminary data.</text>
</comment>
<dbReference type="Proteomes" id="UP001161064">
    <property type="component" value="Unassembled WGS sequence"/>
</dbReference>
<reference evidence="2" key="1">
    <citation type="submission" date="2021-05" db="EMBL/GenBank/DDBJ databases">
        <authorList>
            <person name="Tanabe Y."/>
        </authorList>
    </citation>
    <scope>NUCLEOTIDE SEQUENCE</scope>
    <source>
        <strain evidence="2">BOTRYCO-1</strain>
    </source>
</reference>
<dbReference type="InterPro" id="IPR018762">
    <property type="entry name" value="ChpT_C"/>
</dbReference>
<name>A0ABQ4PXR7_9PROT</name>
<feature type="domain" description="Histidine phosphotransferase ChpT C-terminal" evidence="1">
    <location>
        <begin position="81"/>
        <end position="201"/>
    </location>
</feature>
<accession>A0ABQ4PXR7</accession>
<protein>
    <submittedName>
        <fullName evidence="2">Histidine phosphotransferase</fullName>
    </submittedName>
</protein>
<evidence type="ECO:0000313" key="3">
    <source>
        <dbReference type="Proteomes" id="UP001161064"/>
    </source>
</evidence>
<evidence type="ECO:0000313" key="2">
    <source>
        <dbReference type="EMBL" id="GIU67837.1"/>
    </source>
</evidence>
<dbReference type="Gene3D" id="1.10.287.130">
    <property type="match status" value="1"/>
</dbReference>